<gene>
    <name evidence="1" type="ORF">CCAND38_150008</name>
</gene>
<evidence type="ECO:0000313" key="2">
    <source>
        <dbReference type="Proteomes" id="UP000045051"/>
    </source>
</evidence>
<sequence>MHNEMKRMMLIALIFSVFFGYSQDFKYPMASPRQVVSQQFSVTKISVDYGRPSVRGRKVFGELVPFGKVWRVGANEATNITFQQNVLFGGKATKVGRYAIFITPEEKEWTVVLNYDADAWGAYSYDPNENAIEIKVPVEKLKELQESLEITFEGISETKINLVIKWEYSKIQIPIEADKIDEVNKIIEFLKEIKQVERDMGG</sequence>
<evidence type="ECO:0008006" key="3">
    <source>
        <dbReference type="Google" id="ProtNLM"/>
    </source>
</evidence>
<evidence type="ECO:0000313" key="1">
    <source>
        <dbReference type="EMBL" id="CEN43959.1"/>
    </source>
</evidence>
<proteinExistence type="predicted"/>
<dbReference type="EMBL" id="CDOI01000057">
    <property type="protein sequence ID" value="CEN43959.1"/>
    <property type="molecule type" value="Genomic_DNA"/>
</dbReference>
<dbReference type="Pfam" id="PF11138">
    <property type="entry name" value="DUF2911"/>
    <property type="match status" value="1"/>
</dbReference>
<protein>
    <recommendedName>
        <fullName evidence="3">DUF2911 domain-containing protein</fullName>
    </recommendedName>
</protein>
<dbReference type="InterPro" id="IPR021314">
    <property type="entry name" value="DUF2911"/>
</dbReference>
<keyword evidence="2" id="KW-1185">Reference proteome</keyword>
<dbReference type="Proteomes" id="UP000045051">
    <property type="component" value="Unassembled WGS sequence"/>
</dbReference>
<name>A0A0B7HZD6_9FLAO</name>
<accession>A0A0B7HZD6</accession>
<organism evidence="1 2">
    <name type="scientific">Capnocytophaga canis</name>
    <dbReference type="NCBI Taxonomy" id="1848903"/>
    <lineage>
        <taxon>Bacteria</taxon>
        <taxon>Pseudomonadati</taxon>
        <taxon>Bacteroidota</taxon>
        <taxon>Flavobacteriia</taxon>
        <taxon>Flavobacteriales</taxon>
        <taxon>Flavobacteriaceae</taxon>
        <taxon>Capnocytophaga</taxon>
    </lineage>
</organism>
<dbReference type="AlphaFoldDB" id="A0A0B7HZD6"/>
<reference evidence="1 2" key="1">
    <citation type="submission" date="2015-01" db="EMBL/GenBank/DDBJ databases">
        <authorList>
            <person name="Xiang T."/>
            <person name="Song Y."/>
            <person name="Huang L."/>
            <person name="Wang B."/>
            <person name="Wu P."/>
        </authorList>
    </citation>
    <scope>NUCLEOTIDE SEQUENCE [LARGE SCALE GENOMIC DNA]</scope>
    <source>
        <strain evidence="1 2">CcD38</strain>
    </source>
</reference>